<keyword evidence="5" id="KW-1185">Reference proteome</keyword>
<dbReference type="FunFam" id="3.40.50.1820:FF:000384">
    <property type="entry name" value="YGR031W-like protein"/>
    <property type="match status" value="1"/>
</dbReference>
<sequence length="342" mass="38541">MMILGKAGILAQYGTIYVRQNTIRNNLSSCIFKQSLCAFHSLAKVLQQKQVPLDLSYDIIKRDAEKTGDEGKPRPPIIILHGLFGNKLNNRSIGRNLNKKLGRDVYLLDLRNHGSSPHSSVHNYEVMSEDVKHFITKHELNTNGGPIIIGHSMGGKVAMMLVLKNPQLCSMLVCIENAPVSLRPNAEFVEYIKALMEIVNDKGKTIRTLKQADEHLAERIGGNELVRRFLLTALKKVKMDNSSSVSSYTFEERIPLATLKDAIVKGEIAAWPLDPARERWTRPALFIRATQSHYVVDEYLPIIGAFFPRFETRDIDAGHWVNAEKPGECAESIVDFVERHED</sequence>
<dbReference type="GO" id="GO:0005739">
    <property type="term" value="C:mitochondrion"/>
    <property type="evidence" value="ECO:0007669"/>
    <property type="project" value="TreeGrafter"/>
</dbReference>
<organism evidence="4 5">
    <name type="scientific">Saccharomyces pastorianus</name>
    <name type="common">Lager yeast</name>
    <name type="synonym">Saccharomyces cerevisiae x Saccharomyces eubayanus</name>
    <dbReference type="NCBI Taxonomy" id="27292"/>
    <lineage>
        <taxon>Eukaryota</taxon>
        <taxon>Fungi</taxon>
        <taxon>Dikarya</taxon>
        <taxon>Ascomycota</taxon>
        <taxon>Saccharomycotina</taxon>
        <taxon>Saccharomycetes</taxon>
        <taxon>Saccharomycetales</taxon>
        <taxon>Saccharomycetaceae</taxon>
        <taxon>Saccharomyces</taxon>
    </lineage>
</organism>
<dbReference type="AlphaFoldDB" id="A0A6C1DRB1"/>
<evidence type="ECO:0000256" key="2">
    <source>
        <dbReference type="ARBA" id="ARBA00022801"/>
    </source>
</evidence>
<dbReference type="InterPro" id="IPR000073">
    <property type="entry name" value="AB_hydrolase_1"/>
</dbReference>
<proteinExistence type="inferred from homology"/>
<dbReference type="PANTHER" id="PTHR46118">
    <property type="entry name" value="PROTEIN ABHD11"/>
    <property type="match status" value="1"/>
</dbReference>
<dbReference type="InterPro" id="IPR029058">
    <property type="entry name" value="AB_hydrolase_fold"/>
</dbReference>
<evidence type="ECO:0000313" key="5">
    <source>
        <dbReference type="Proteomes" id="UP000501346"/>
    </source>
</evidence>
<dbReference type="PANTHER" id="PTHR46118:SF4">
    <property type="entry name" value="PROTEIN ABHD11"/>
    <property type="match status" value="1"/>
</dbReference>
<evidence type="ECO:0000313" key="4">
    <source>
        <dbReference type="EMBL" id="QID79572.1"/>
    </source>
</evidence>
<dbReference type="SUPFAM" id="SSF53474">
    <property type="entry name" value="alpha/beta-Hydrolases"/>
    <property type="match status" value="1"/>
</dbReference>
<evidence type="ECO:0000259" key="3">
    <source>
        <dbReference type="Pfam" id="PF00561"/>
    </source>
</evidence>
<keyword evidence="2 4" id="KW-0378">Hydrolase</keyword>
<gene>
    <name evidence="4" type="primary">IMO32</name>
    <name evidence="4" type="ORF">GRS66_001847</name>
</gene>
<dbReference type="EMBL" id="CP048988">
    <property type="protein sequence ID" value="QID79572.1"/>
    <property type="molecule type" value="Genomic_DNA"/>
</dbReference>
<feature type="domain" description="AB hydrolase-1" evidence="3">
    <location>
        <begin position="75"/>
        <end position="326"/>
    </location>
</feature>
<dbReference type="Proteomes" id="UP000501346">
    <property type="component" value="Chromosome ScVII"/>
</dbReference>
<dbReference type="OrthoDB" id="8119704at2759"/>
<dbReference type="Pfam" id="PF00561">
    <property type="entry name" value="Abhydrolase_1"/>
    <property type="match status" value="1"/>
</dbReference>
<dbReference type="Gene3D" id="3.40.50.1820">
    <property type="entry name" value="alpha/beta hydrolase"/>
    <property type="match status" value="1"/>
</dbReference>
<evidence type="ECO:0000256" key="1">
    <source>
        <dbReference type="ARBA" id="ARBA00008645"/>
    </source>
</evidence>
<reference evidence="4 5" key="1">
    <citation type="journal article" date="2019" name="BMC Genomics">
        <title>Chromosome level assembly and comparative genome analysis confirm lager-brewing yeasts originated from a single hybridization.</title>
        <authorList>
            <person name="Salazar A.N."/>
            <person name="Gorter de Vries A.R."/>
            <person name="van den Broek M."/>
            <person name="Brouwers N."/>
            <person name="de la Torre Cortes P."/>
            <person name="Kuijpers N.G.A."/>
            <person name="Daran J.G."/>
            <person name="Abeel T."/>
        </authorList>
    </citation>
    <scope>NUCLEOTIDE SEQUENCE [LARGE SCALE GENOMIC DNA]</scope>
    <source>
        <strain evidence="4 5">CBS 1483</strain>
    </source>
</reference>
<name>A0A6C1DRB1_SACPS</name>
<comment type="similarity">
    <text evidence="1">Belongs to the AB hydrolase superfamily.</text>
</comment>
<dbReference type="GO" id="GO:0052689">
    <property type="term" value="F:carboxylic ester hydrolase activity"/>
    <property type="evidence" value="ECO:0007669"/>
    <property type="project" value="TreeGrafter"/>
</dbReference>
<accession>A0A6C1DRB1</accession>
<protein>
    <submittedName>
        <fullName evidence="4">Abhydrolase domain-containing protein imo32</fullName>
    </submittedName>
</protein>